<evidence type="ECO:0000313" key="2">
    <source>
        <dbReference type="Proteomes" id="UP000187429"/>
    </source>
</evidence>
<dbReference type="EMBL" id="LSSM01002949">
    <property type="protein sequence ID" value="OMJ19661.1"/>
    <property type="molecule type" value="Genomic_DNA"/>
</dbReference>
<sequence>MELCHNVAYKTNASTTKVCYPNIKYNLSESACFISRYAYALIVESTQNKSGPASYTYHSICVILCIRAPLCADTAPSVARVHGL</sequence>
<protein>
    <submittedName>
        <fullName evidence="1">Uncharacterized protein</fullName>
    </submittedName>
</protein>
<gene>
    <name evidence="1" type="ORF">AYI69_g6535</name>
</gene>
<keyword evidence="2" id="KW-1185">Reference proteome</keyword>
<evidence type="ECO:0000313" key="1">
    <source>
        <dbReference type="EMBL" id="OMJ19661.1"/>
    </source>
</evidence>
<comment type="caution">
    <text evidence="1">The sequence shown here is derived from an EMBL/GenBank/DDBJ whole genome shotgun (WGS) entry which is preliminary data.</text>
</comment>
<reference evidence="2" key="1">
    <citation type="submission" date="2017-01" db="EMBL/GenBank/DDBJ databases">
        <authorList>
            <person name="Wang Y."/>
            <person name="White M."/>
            <person name="Kvist S."/>
            <person name="Moncalvo J.-M."/>
        </authorList>
    </citation>
    <scope>NUCLEOTIDE SEQUENCE [LARGE SCALE GENOMIC DNA]</scope>
    <source>
        <strain evidence="2">ID-206-W2</strain>
    </source>
</reference>
<organism evidence="1 2">
    <name type="scientific">Smittium culicis</name>
    <dbReference type="NCBI Taxonomy" id="133412"/>
    <lineage>
        <taxon>Eukaryota</taxon>
        <taxon>Fungi</taxon>
        <taxon>Fungi incertae sedis</taxon>
        <taxon>Zoopagomycota</taxon>
        <taxon>Kickxellomycotina</taxon>
        <taxon>Harpellomycetes</taxon>
        <taxon>Harpellales</taxon>
        <taxon>Legeriomycetaceae</taxon>
        <taxon>Smittium</taxon>
    </lineage>
</organism>
<dbReference type="Proteomes" id="UP000187429">
    <property type="component" value="Unassembled WGS sequence"/>
</dbReference>
<dbReference type="AlphaFoldDB" id="A0A1R1XY97"/>
<accession>A0A1R1XY97</accession>
<name>A0A1R1XY97_9FUNG</name>
<proteinExistence type="predicted"/>